<gene>
    <name evidence="1" type="ORF">SDJN03_02922</name>
</gene>
<dbReference type="Proteomes" id="UP000685013">
    <property type="component" value="Chromosome 2"/>
</dbReference>
<name>A0AAV6P1U9_9ROSI</name>
<dbReference type="AlphaFoldDB" id="A0AAV6P1U9"/>
<keyword evidence="2" id="KW-1185">Reference proteome</keyword>
<feature type="non-terminal residue" evidence="1">
    <location>
        <position position="1"/>
    </location>
</feature>
<accession>A0AAV6P1U9</accession>
<comment type="caution">
    <text evidence="1">The sequence shown here is derived from an EMBL/GenBank/DDBJ whole genome shotgun (WGS) entry which is preliminary data.</text>
</comment>
<reference evidence="1 2" key="1">
    <citation type="journal article" date="2021" name="Hortic Res">
        <title>The domestication of Cucurbita argyrosperma as revealed by the genome of its wild relative.</title>
        <authorList>
            <person name="Barrera-Redondo J."/>
            <person name="Sanchez-de la Vega G."/>
            <person name="Aguirre-Liguori J.A."/>
            <person name="Castellanos-Morales G."/>
            <person name="Gutierrez-Guerrero Y.T."/>
            <person name="Aguirre-Dugua X."/>
            <person name="Aguirre-Planter E."/>
            <person name="Tenaillon M.I."/>
            <person name="Lira-Saade R."/>
            <person name="Eguiarte L.E."/>
        </authorList>
    </citation>
    <scope>NUCLEOTIDE SEQUENCE [LARGE SCALE GENOMIC DNA]</scope>
    <source>
        <strain evidence="1">JBR-2021</strain>
    </source>
</reference>
<organism evidence="1 2">
    <name type="scientific">Cucurbita argyrosperma subsp. sororia</name>
    <dbReference type="NCBI Taxonomy" id="37648"/>
    <lineage>
        <taxon>Eukaryota</taxon>
        <taxon>Viridiplantae</taxon>
        <taxon>Streptophyta</taxon>
        <taxon>Embryophyta</taxon>
        <taxon>Tracheophyta</taxon>
        <taxon>Spermatophyta</taxon>
        <taxon>Magnoliopsida</taxon>
        <taxon>eudicotyledons</taxon>
        <taxon>Gunneridae</taxon>
        <taxon>Pentapetalae</taxon>
        <taxon>rosids</taxon>
        <taxon>fabids</taxon>
        <taxon>Cucurbitales</taxon>
        <taxon>Cucurbitaceae</taxon>
        <taxon>Cucurbiteae</taxon>
        <taxon>Cucurbita</taxon>
    </lineage>
</organism>
<dbReference type="EMBL" id="JAGKQH010000002">
    <property type="protein sequence ID" value="KAG6605605.1"/>
    <property type="molecule type" value="Genomic_DNA"/>
</dbReference>
<evidence type="ECO:0000313" key="2">
    <source>
        <dbReference type="Proteomes" id="UP000685013"/>
    </source>
</evidence>
<evidence type="ECO:0000313" key="1">
    <source>
        <dbReference type="EMBL" id="KAG6605605.1"/>
    </source>
</evidence>
<protein>
    <recommendedName>
        <fullName evidence="3">Secreted protein</fullName>
    </recommendedName>
</protein>
<sequence>MLVMRRVLIFSSSGSTGSSFGPGTVLASIVINGFEFSIDMSTLGWCAARAASESSLPSSHGFLGLVLRLNFLFSLVEYGR</sequence>
<proteinExistence type="predicted"/>
<evidence type="ECO:0008006" key="3">
    <source>
        <dbReference type="Google" id="ProtNLM"/>
    </source>
</evidence>